<accession>A0A225WIQ9</accession>
<keyword evidence="3" id="KW-1185">Reference proteome</keyword>
<dbReference type="Proteomes" id="UP000198211">
    <property type="component" value="Unassembled WGS sequence"/>
</dbReference>
<feature type="compositionally biased region" description="Polar residues" evidence="1">
    <location>
        <begin position="161"/>
        <end position="171"/>
    </location>
</feature>
<feature type="compositionally biased region" description="Low complexity" evidence="1">
    <location>
        <begin position="149"/>
        <end position="160"/>
    </location>
</feature>
<comment type="caution">
    <text evidence="2">The sequence shown here is derived from an EMBL/GenBank/DDBJ whole genome shotgun (WGS) entry which is preliminary data.</text>
</comment>
<organism evidence="2 3">
    <name type="scientific">Phytophthora megakarya</name>
    <dbReference type="NCBI Taxonomy" id="4795"/>
    <lineage>
        <taxon>Eukaryota</taxon>
        <taxon>Sar</taxon>
        <taxon>Stramenopiles</taxon>
        <taxon>Oomycota</taxon>
        <taxon>Peronosporomycetes</taxon>
        <taxon>Peronosporales</taxon>
        <taxon>Peronosporaceae</taxon>
        <taxon>Phytophthora</taxon>
    </lineage>
</organism>
<sequence length="329" mass="35198">MRPQKVRLNFSELTAPDKPSAQEEPSIHRELCSYIPTLIQLVHHNHRLRSGSEPKVPSATSQVIRHSPGDSGATPLAVLRGAELDLGNVLVLKLQYRTIWLSPERTPKFRPHRSDDHPSSGRADDSGTRLDEDLPAPNAVGSRELATVSSPRPAAPPASSGDTCTRPSGTPDTLVVGPNTASAVEQSIVLLASIGNADTNPVSALTTRSAEQPVAATIGSRGDRPNDPEVSGTKRDAETFAETPFYCRRFPVIAPRLRSLSTPLSKYASTCSSASMDESGTWCHATSGPVLPRPASLADDELAPGEEEAIRHLRKIASPGEALDRQLPE</sequence>
<name>A0A225WIQ9_9STRA</name>
<evidence type="ECO:0000256" key="1">
    <source>
        <dbReference type="SAM" id="MobiDB-lite"/>
    </source>
</evidence>
<protein>
    <submittedName>
        <fullName evidence="2">Uncharacterized protein</fullName>
    </submittedName>
</protein>
<proteinExistence type="predicted"/>
<feature type="region of interest" description="Disordered" evidence="1">
    <location>
        <begin position="49"/>
        <end position="72"/>
    </location>
</feature>
<feature type="compositionally biased region" description="Basic and acidic residues" evidence="1">
    <location>
        <begin position="112"/>
        <end position="132"/>
    </location>
</feature>
<reference evidence="3" key="1">
    <citation type="submission" date="2017-03" db="EMBL/GenBank/DDBJ databases">
        <title>Phytopthora megakarya and P. palmivora, two closely related causual agents of cacao black pod achieved similar genome size and gene model numbers by different mechanisms.</title>
        <authorList>
            <person name="Ali S."/>
            <person name="Shao J."/>
            <person name="Larry D.J."/>
            <person name="Kronmiller B."/>
            <person name="Shen D."/>
            <person name="Strem M.D."/>
            <person name="Melnick R.L."/>
            <person name="Guiltinan M.J."/>
            <person name="Tyler B.M."/>
            <person name="Meinhardt L.W."/>
            <person name="Bailey B.A."/>
        </authorList>
    </citation>
    <scope>NUCLEOTIDE SEQUENCE [LARGE SCALE GENOMIC DNA]</scope>
    <source>
        <strain evidence="3">zdho120</strain>
    </source>
</reference>
<dbReference type="EMBL" id="NBNE01000727">
    <property type="protein sequence ID" value="OWZ17601.1"/>
    <property type="molecule type" value="Genomic_DNA"/>
</dbReference>
<feature type="region of interest" description="Disordered" evidence="1">
    <location>
        <begin position="106"/>
        <end position="177"/>
    </location>
</feature>
<evidence type="ECO:0000313" key="2">
    <source>
        <dbReference type="EMBL" id="OWZ17601.1"/>
    </source>
</evidence>
<gene>
    <name evidence="2" type="ORF">PHMEG_0008438</name>
</gene>
<feature type="region of interest" description="Disordered" evidence="1">
    <location>
        <begin position="204"/>
        <end position="234"/>
    </location>
</feature>
<evidence type="ECO:0000313" key="3">
    <source>
        <dbReference type="Proteomes" id="UP000198211"/>
    </source>
</evidence>
<feature type="region of interest" description="Disordered" evidence="1">
    <location>
        <begin position="1"/>
        <end position="25"/>
    </location>
</feature>
<feature type="compositionally biased region" description="Basic and acidic residues" evidence="1">
    <location>
        <begin position="221"/>
        <end position="234"/>
    </location>
</feature>
<dbReference type="AlphaFoldDB" id="A0A225WIQ9"/>